<sequence>MVVPRVTTRNHHHLETGQRDCISVVVDLLTRFENRINPASNRNRAAVTVEVIVIPLRLRTLVKVTWEAARTRKPR</sequence>
<protein>
    <submittedName>
        <fullName evidence="1">Uncharacterized protein</fullName>
    </submittedName>
</protein>
<gene>
    <name evidence="1" type="ORF">ERS013165_01459</name>
</gene>
<organism evidence="1 2">
    <name type="scientific">Vibrio cholerae</name>
    <dbReference type="NCBI Taxonomy" id="666"/>
    <lineage>
        <taxon>Bacteria</taxon>
        <taxon>Pseudomonadati</taxon>
        <taxon>Pseudomonadota</taxon>
        <taxon>Gammaproteobacteria</taxon>
        <taxon>Vibrionales</taxon>
        <taxon>Vibrionaceae</taxon>
        <taxon>Vibrio</taxon>
    </lineage>
</organism>
<name>A0A655Q1D6_VIBCL</name>
<reference evidence="1 2" key="1">
    <citation type="submission" date="2015-07" db="EMBL/GenBank/DDBJ databases">
        <authorList>
            <consortium name="Pathogen Informatics"/>
        </authorList>
    </citation>
    <scope>NUCLEOTIDE SEQUENCE [LARGE SCALE GENOMIC DNA]</scope>
    <source>
        <strain evidence="1 2">A51</strain>
    </source>
</reference>
<dbReference type="AlphaFoldDB" id="A0A655Q1D6"/>
<proteinExistence type="predicted"/>
<evidence type="ECO:0000313" key="1">
    <source>
        <dbReference type="EMBL" id="CSA38920.1"/>
    </source>
</evidence>
<accession>A0A655Q1D6</accession>
<dbReference type="Proteomes" id="UP000044806">
    <property type="component" value="Unassembled WGS sequence"/>
</dbReference>
<dbReference type="EMBL" id="CWOW01000006">
    <property type="protein sequence ID" value="CSA38920.1"/>
    <property type="molecule type" value="Genomic_DNA"/>
</dbReference>
<evidence type="ECO:0000313" key="2">
    <source>
        <dbReference type="Proteomes" id="UP000044806"/>
    </source>
</evidence>